<dbReference type="EMBL" id="ABXV02000022">
    <property type="protein sequence ID" value="EFB72599.1"/>
    <property type="molecule type" value="Genomic_DNA"/>
</dbReference>
<keyword evidence="1" id="KW-1133">Transmembrane helix</keyword>
<reference evidence="2" key="1">
    <citation type="submission" date="2009-12" db="EMBL/GenBank/DDBJ databases">
        <authorList>
            <person name="Weinstock G."/>
            <person name="Sodergren E."/>
            <person name="Clifton S."/>
            <person name="Fulton L."/>
            <person name="Fulton B."/>
            <person name="Courtney L."/>
            <person name="Fronick C."/>
            <person name="Harrison M."/>
            <person name="Strong C."/>
            <person name="Farmer C."/>
            <person name="Delahaunty K."/>
            <person name="Markovic C."/>
            <person name="Hall O."/>
            <person name="Minx P."/>
            <person name="Tomlinson C."/>
            <person name="Mitreva M."/>
            <person name="Nelson J."/>
            <person name="Hou S."/>
            <person name="Wollam A."/>
            <person name="Pepin K.H."/>
            <person name="Johnson M."/>
            <person name="Bhonagiri V."/>
            <person name="Nash W.E."/>
            <person name="Warren W."/>
            <person name="Chinwalla A."/>
            <person name="Mardis E.R."/>
            <person name="Wilson R.K."/>
        </authorList>
    </citation>
    <scope>NUCLEOTIDE SEQUENCE [LARGE SCALE GENOMIC DNA]</scope>
    <source>
        <strain evidence="2">DSM 4541</strain>
    </source>
</reference>
<proteinExistence type="predicted"/>
<organism evidence="2 3">
    <name type="scientific">Providencia rustigianii DSM 4541</name>
    <dbReference type="NCBI Taxonomy" id="500637"/>
    <lineage>
        <taxon>Bacteria</taxon>
        <taxon>Pseudomonadati</taxon>
        <taxon>Pseudomonadota</taxon>
        <taxon>Gammaproteobacteria</taxon>
        <taxon>Enterobacterales</taxon>
        <taxon>Morganellaceae</taxon>
        <taxon>Providencia</taxon>
    </lineage>
</organism>
<sequence length="40" mass="4787">MQNKRFHDLPLIDELKIFFNLHIGKIVFLDPIMVFAFLLV</sequence>
<keyword evidence="1" id="KW-0472">Membrane</keyword>
<comment type="caution">
    <text evidence="2">The sequence shown here is derived from an EMBL/GenBank/DDBJ whole genome shotgun (WGS) entry which is preliminary data.</text>
</comment>
<gene>
    <name evidence="2" type="ORF">PROVRUST_06201</name>
</gene>
<name>D1P1X7_9GAMM</name>
<dbReference type="Proteomes" id="UP000005512">
    <property type="component" value="Unassembled WGS sequence"/>
</dbReference>
<keyword evidence="3" id="KW-1185">Reference proteome</keyword>
<protein>
    <submittedName>
        <fullName evidence="2">Uncharacterized protein</fullName>
    </submittedName>
</protein>
<dbReference type="HOGENOM" id="CLU_3294962_0_0_6"/>
<evidence type="ECO:0000313" key="2">
    <source>
        <dbReference type="EMBL" id="EFB72599.1"/>
    </source>
</evidence>
<keyword evidence="1" id="KW-0812">Transmembrane</keyword>
<dbReference type="AlphaFoldDB" id="D1P1X7"/>
<evidence type="ECO:0000313" key="3">
    <source>
        <dbReference type="Proteomes" id="UP000005512"/>
    </source>
</evidence>
<feature type="transmembrane region" description="Helical" evidence="1">
    <location>
        <begin position="17"/>
        <end position="39"/>
    </location>
</feature>
<evidence type="ECO:0000256" key="1">
    <source>
        <dbReference type="SAM" id="Phobius"/>
    </source>
</evidence>
<accession>D1P1X7</accession>